<dbReference type="Proteomes" id="UP001180724">
    <property type="component" value="Unassembled WGS sequence"/>
</dbReference>
<gene>
    <name evidence="1" type="ORF">RM812_01190</name>
</gene>
<name>A0ABU3AJ04_9ACTN</name>
<dbReference type="RefSeq" id="WP_311570455.1">
    <property type="nucleotide sequence ID" value="NZ_JAVRFH010000001.1"/>
</dbReference>
<proteinExistence type="predicted"/>
<evidence type="ECO:0000313" key="1">
    <source>
        <dbReference type="EMBL" id="MDT0608866.1"/>
    </source>
</evidence>
<organism evidence="1 2">
    <name type="scientific">Streptomyces lancefieldiae</name>
    <dbReference type="NCBI Taxonomy" id="3075520"/>
    <lineage>
        <taxon>Bacteria</taxon>
        <taxon>Bacillati</taxon>
        <taxon>Actinomycetota</taxon>
        <taxon>Actinomycetes</taxon>
        <taxon>Kitasatosporales</taxon>
        <taxon>Streptomycetaceae</taxon>
        <taxon>Streptomyces</taxon>
    </lineage>
</organism>
<sequence>MAAVELHLANEMLDHFDAIRPHLNGRETGRRPSPTAMGITILDMEMDGAPGQAKTMEVVLHLIDGQPKISEIHYWDKHGIFLAPVVPFPKAVD</sequence>
<evidence type="ECO:0000313" key="2">
    <source>
        <dbReference type="Proteomes" id="UP001180724"/>
    </source>
</evidence>
<evidence type="ECO:0008006" key="3">
    <source>
        <dbReference type="Google" id="ProtNLM"/>
    </source>
</evidence>
<keyword evidence="2" id="KW-1185">Reference proteome</keyword>
<protein>
    <recommendedName>
        <fullName evidence="3">SnoaL-like domain-containing protein</fullName>
    </recommendedName>
</protein>
<comment type="caution">
    <text evidence="1">The sequence shown here is derived from an EMBL/GenBank/DDBJ whole genome shotgun (WGS) entry which is preliminary data.</text>
</comment>
<dbReference type="EMBL" id="JAVRFH010000001">
    <property type="protein sequence ID" value="MDT0608866.1"/>
    <property type="molecule type" value="Genomic_DNA"/>
</dbReference>
<reference evidence="1" key="1">
    <citation type="submission" date="2024-05" db="EMBL/GenBank/DDBJ databases">
        <title>30 novel species of actinomycetes from the DSMZ collection.</title>
        <authorList>
            <person name="Nouioui I."/>
        </authorList>
    </citation>
    <scope>NUCLEOTIDE SEQUENCE</scope>
    <source>
        <strain evidence="1">DSM 40712</strain>
    </source>
</reference>
<accession>A0ABU3AJ04</accession>